<dbReference type="SMART" id="SM00399">
    <property type="entry name" value="ZnF_C4"/>
    <property type="match status" value="1"/>
</dbReference>
<feature type="region of interest" description="Disordered" evidence="18">
    <location>
        <begin position="87"/>
        <end position="223"/>
    </location>
</feature>
<feature type="coiled-coil region" evidence="17">
    <location>
        <begin position="345"/>
        <end position="372"/>
    </location>
</feature>
<feature type="compositionally biased region" description="Low complexity" evidence="18">
    <location>
        <begin position="114"/>
        <end position="140"/>
    </location>
</feature>
<keyword evidence="4 16" id="KW-0479">Metal-binding</keyword>
<dbReference type="Gene3D" id="3.30.50.10">
    <property type="entry name" value="Erythroid Transcription Factor GATA-1, subunit A"/>
    <property type="match status" value="1"/>
</dbReference>
<keyword evidence="6 16" id="KW-0862">Zinc</keyword>
<gene>
    <name evidence="21" type="ORF">DGAL_LOCUS16538</name>
</gene>
<comment type="subcellular location">
    <subcellularLocation>
        <location evidence="1 16">Nucleus</location>
    </subcellularLocation>
</comment>
<keyword evidence="10 16" id="KW-0675">Receptor</keyword>
<feature type="domain" description="NR LBD" evidence="20">
    <location>
        <begin position="402"/>
        <end position="633"/>
    </location>
</feature>
<dbReference type="GO" id="GO:0035100">
    <property type="term" value="F:ecdysone binding"/>
    <property type="evidence" value="ECO:0007669"/>
    <property type="project" value="InterPro"/>
</dbReference>
<evidence type="ECO:0000259" key="19">
    <source>
        <dbReference type="PROSITE" id="PS51030"/>
    </source>
</evidence>
<dbReference type="GO" id="GO:0008270">
    <property type="term" value="F:zinc ion binding"/>
    <property type="evidence" value="ECO:0007669"/>
    <property type="project" value="UniProtKB-KW"/>
</dbReference>
<dbReference type="CDD" id="cd07161">
    <property type="entry name" value="NR_DBD_EcR"/>
    <property type="match status" value="1"/>
</dbReference>
<dbReference type="InterPro" id="IPR050234">
    <property type="entry name" value="Nuclear_hormone_rcpt_NR1"/>
</dbReference>
<evidence type="ECO:0000256" key="1">
    <source>
        <dbReference type="ARBA" id="ARBA00004123"/>
    </source>
</evidence>
<dbReference type="InterPro" id="IPR035500">
    <property type="entry name" value="NHR-like_dom_sf"/>
</dbReference>
<feature type="compositionally biased region" description="Low complexity" evidence="18">
    <location>
        <begin position="9"/>
        <end position="43"/>
    </location>
</feature>
<dbReference type="GO" id="GO:0030154">
    <property type="term" value="P:cell differentiation"/>
    <property type="evidence" value="ECO:0007669"/>
    <property type="project" value="TreeGrafter"/>
</dbReference>
<evidence type="ECO:0000256" key="5">
    <source>
        <dbReference type="ARBA" id="ARBA00022771"/>
    </source>
</evidence>
<comment type="caution">
    <text evidence="21">The sequence shown here is derived from an EMBL/GenBank/DDBJ whole genome shotgun (WGS) entry which is preliminary data.</text>
</comment>
<dbReference type="InterPro" id="IPR041889">
    <property type="entry name" value="NR_LBD_EcR"/>
</dbReference>
<accession>A0A8J2WNC5</accession>
<dbReference type="SUPFAM" id="SSF48508">
    <property type="entry name" value="Nuclear receptor ligand-binding domain"/>
    <property type="match status" value="1"/>
</dbReference>
<protein>
    <recommendedName>
        <fullName evidence="3">Ecdysone receptor</fullName>
    </recommendedName>
    <alternativeName>
        <fullName evidence="12">20-hydroxy-ecdysone receptor</fullName>
    </alternativeName>
    <alternativeName>
        <fullName evidence="13">EcRH</fullName>
    </alternativeName>
    <alternativeName>
        <fullName evidence="14">Ecdysteroid receptor</fullName>
    </alternativeName>
    <alternativeName>
        <fullName evidence="15">Nuclear receptor subfamily 1 group H member 1</fullName>
    </alternativeName>
</protein>
<comment type="similarity">
    <text evidence="2">Belongs to the nuclear hormone receptor family. NR1 subfamily.</text>
</comment>
<dbReference type="FunFam" id="1.10.565.10:FF:000030">
    <property type="entry name" value="Ecdysone receptor (Isoform A)"/>
    <property type="match status" value="1"/>
</dbReference>
<dbReference type="PROSITE" id="PS00031">
    <property type="entry name" value="NUCLEAR_REC_DBD_1"/>
    <property type="match status" value="1"/>
</dbReference>
<dbReference type="CDD" id="cd06938">
    <property type="entry name" value="NR_LBD_EcR"/>
    <property type="match status" value="1"/>
</dbReference>
<keyword evidence="7 16" id="KW-0805">Transcription regulation</keyword>
<dbReference type="GO" id="GO:0000122">
    <property type="term" value="P:negative regulation of transcription by RNA polymerase II"/>
    <property type="evidence" value="ECO:0007669"/>
    <property type="project" value="TreeGrafter"/>
</dbReference>
<keyword evidence="9 16" id="KW-0804">Transcription</keyword>
<feature type="region of interest" description="Disordered" evidence="18">
    <location>
        <begin position="315"/>
        <end position="335"/>
    </location>
</feature>
<keyword evidence="22" id="KW-1185">Reference proteome</keyword>
<dbReference type="FunFam" id="3.30.50.10:FF:000031">
    <property type="entry name" value="Ecdysone receptor A1"/>
    <property type="match status" value="1"/>
</dbReference>
<dbReference type="PROSITE" id="PS51030">
    <property type="entry name" value="NUCLEAR_REC_DBD_2"/>
    <property type="match status" value="1"/>
</dbReference>
<evidence type="ECO:0000256" key="16">
    <source>
        <dbReference type="RuleBase" id="RU004334"/>
    </source>
</evidence>
<dbReference type="InterPro" id="IPR001723">
    <property type="entry name" value="Nuclear_hrmn_rcpt"/>
</dbReference>
<evidence type="ECO:0000256" key="15">
    <source>
        <dbReference type="ARBA" id="ARBA00033286"/>
    </source>
</evidence>
<feature type="compositionally biased region" description="Polar residues" evidence="18">
    <location>
        <begin position="166"/>
        <end position="176"/>
    </location>
</feature>
<evidence type="ECO:0000256" key="14">
    <source>
        <dbReference type="ARBA" id="ARBA00033003"/>
    </source>
</evidence>
<dbReference type="EMBL" id="CAKKLH010000331">
    <property type="protein sequence ID" value="CAH0112757.1"/>
    <property type="molecule type" value="Genomic_DNA"/>
</dbReference>
<dbReference type="InterPro" id="IPR001628">
    <property type="entry name" value="Znf_hrmn_rcpt"/>
</dbReference>
<feature type="domain" description="Nuclear receptor" evidence="19">
    <location>
        <begin position="230"/>
        <end position="305"/>
    </location>
</feature>
<dbReference type="GO" id="GO:0090575">
    <property type="term" value="C:RNA polymerase II transcription regulator complex"/>
    <property type="evidence" value="ECO:0007669"/>
    <property type="project" value="TreeGrafter"/>
</dbReference>
<dbReference type="PRINTS" id="PR01283">
    <property type="entry name" value="ECDYSTEROIDR"/>
</dbReference>
<dbReference type="AlphaFoldDB" id="A0A8J2WNC5"/>
<dbReference type="PROSITE" id="PS51843">
    <property type="entry name" value="NR_LBD"/>
    <property type="match status" value="1"/>
</dbReference>
<evidence type="ECO:0000256" key="2">
    <source>
        <dbReference type="ARBA" id="ARBA00008092"/>
    </source>
</evidence>
<dbReference type="GO" id="GO:0035076">
    <property type="term" value="P:ecdysone receptor signaling pathway"/>
    <property type="evidence" value="ECO:0007669"/>
    <property type="project" value="InterPro"/>
</dbReference>
<evidence type="ECO:0000313" key="22">
    <source>
        <dbReference type="Proteomes" id="UP000789390"/>
    </source>
</evidence>
<organism evidence="21 22">
    <name type="scientific">Daphnia galeata</name>
    <dbReference type="NCBI Taxonomy" id="27404"/>
    <lineage>
        <taxon>Eukaryota</taxon>
        <taxon>Metazoa</taxon>
        <taxon>Ecdysozoa</taxon>
        <taxon>Arthropoda</taxon>
        <taxon>Crustacea</taxon>
        <taxon>Branchiopoda</taxon>
        <taxon>Diplostraca</taxon>
        <taxon>Cladocera</taxon>
        <taxon>Anomopoda</taxon>
        <taxon>Daphniidae</taxon>
        <taxon>Daphnia</taxon>
    </lineage>
</organism>
<dbReference type="InterPro" id="IPR013088">
    <property type="entry name" value="Znf_NHR/GATA"/>
</dbReference>
<dbReference type="PRINTS" id="PR00398">
    <property type="entry name" value="STRDHORMONER"/>
</dbReference>
<evidence type="ECO:0000256" key="10">
    <source>
        <dbReference type="ARBA" id="ARBA00023170"/>
    </source>
</evidence>
<dbReference type="Pfam" id="PF00105">
    <property type="entry name" value="zf-C4"/>
    <property type="match status" value="1"/>
</dbReference>
<evidence type="ECO:0000256" key="17">
    <source>
        <dbReference type="SAM" id="Coils"/>
    </source>
</evidence>
<evidence type="ECO:0000313" key="21">
    <source>
        <dbReference type="EMBL" id="CAH0112757.1"/>
    </source>
</evidence>
<evidence type="ECO:0000256" key="6">
    <source>
        <dbReference type="ARBA" id="ARBA00022833"/>
    </source>
</evidence>
<evidence type="ECO:0000256" key="7">
    <source>
        <dbReference type="ARBA" id="ARBA00023015"/>
    </source>
</evidence>
<dbReference type="PANTHER" id="PTHR24082:SF507">
    <property type="entry name" value="BILE ACID RECEPTOR-RELATED"/>
    <property type="match status" value="1"/>
</dbReference>
<evidence type="ECO:0000256" key="9">
    <source>
        <dbReference type="ARBA" id="ARBA00023163"/>
    </source>
</evidence>
<evidence type="ECO:0000259" key="20">
    <source>
        <dbReference type="PROSITE" id="PS51843"/>
    </source>
</evidence>
<evidence type="ECO:0000256" key="13">
    <source>
        <dbReference type="ARBA" id="ARBA00030794"/>
    </source>
</evidence>
<evidence type="ECO:0000256" key="8">
    <source>
        <dbReference type="ARBA" id="ARBA00023125"/>
    </source>
</evidence>
<dbReference type="GO" id="GO:0045944">
    <property type="term" value="P:positive regulation of transcription by RNA polymerase II"/>
    <property type="evidence" value="ECO:0007669"/>
    <property type="project" value="TreeGrafter"/>
</dbReference>
<keyword evidence="17" id="KW-0175">Coiled coil</keyword>
<sequence>MTMGDHGEVSSSSSVPMTTSSSPSSWPNNNNNRVQQQHHQQQQLKYPYGHVTRGANKMLASYTLPGQVMRSNAVSTTTANGHHHLNLQHHHHQHGNQSTGLMQPPPSFSGGGPTTTTTVVVLTGLHHHQQQQQLNNGGSPSDEHSLPSSDIGEVDLDLWDLDINGPSVSPQSSTGHSPAVPPGRRSSDTSSTSGREDLSPPGSVNGGGGYSVDSFADAKKKKGPVPRQQEELCLVCGDRASGYHYNALTCEGCKGFFRRSITKNAVYQCKYGNGCDIDMYMRRKCQECRLKKCLTVGMRPECVVPEYQCAVKREAKKAQKEKDRPNSSSLGSPDMKDTEIKAIHHHQQQQQQQQLQQQQQQQQQQLQQQQHIHVLDEKPMVVCGVANGGVSNGLAVKPLSPEQEELINRLVYFQEEFDQPSEEDLRKISTSGIHESDADAKFKHITEMTILTVQLTVEFSKRLPGFDTLLREDQITLLKACSSEVMMLRCARRYDANTDSIVFANNLPYTRESYNMAGVGDTADPLFRFGKSMSQMKVDNAEYALLTAIVIFSERPGLVEARKVEKIQEIYLEALQAYVMNHRVRPMTEFAKLLSVLTELRTLGNLNSEMCFSLKLKNKKLPPFLAEIWDVHS</sequence>
<dbReference type="PANTHER" id="PTHR24082">
    <property type="entry name" value="NUCLEAR HORMONE RECEPTOR"/>
    <property type="match status" value="1"/>
</dbReference>
<evidence type="ECO:0000256" key="12">
    <source>
        <dbReference type="ARBA" id="ARBA00029963"/>
    </source>
</evidence>
<dbReference type="GO" id="GO:0000978">
    <property type="term" value="F:RNA polymerase II cis-regulatory region sequence-specific DNA binding"/>
    <property type="evidence" value="ECO:0007669"/>
    <property type="project" value="TreeGrafter"/>
</dbReference>
<feature type="compositionally biased region" description="Basic and acidic residues" evidence="18">
    <location>
        <begin position="315"/>
        <end position="325"/>
    </location>
</feature>
<reference evidence="21" key="1">
    <citation type="submission" date="2021-11" db="EMBL/GenBank/DDBJ databases">
        <authorList>
            <person name="Schell T."/>
        </authorList>
    </citation>
    <scope>NUCLEOTIDE SEQUENCE</scope>
    <source>
        <strain evidence="21">M5</strain>
    </source>
</reference>
<dbReference type="Proteomes" id="UP000789390">
    <property type="component" value="Unassembled WGS sequence"/>
</dbReference>
<keyword evidence="11 16" id="KW-0539">Nucleus</keyword>
<evidence type="ECO:0000256" key="3">
    <source>
        <dbReference type="ARBA" id="ARBA00022052"/>
    </source>
</evidence>
<feature type="region of interest" description="Disordered" evidence="18">
    <location>
        <begin position="1"/>
        <end position="44"/>
    </location>
</feature>
<keyword evidence="8 16" id="KW-0238">DNA-binding</keyword>
<dbReference type="GO" id="GO:0004879">
    <property type="term" value="F:nuclear receptor activity"/>
    <property type="evidence" value="ECO:0007669"/>
    <property type="project" value="InterPro"/>
</dbReference>
<proteinExistence type="inferred from homology"/>
<evidence type="ECO:0000256" key="18">
    <source>
        <dbReference type="SAM" id="MobiDB-lite"/>
    </source>
</evidence>
<dbReference type="Gene3D" id="1.10.565.10">
    <property type="entry name" value="Retinoid X Receptor"/>
    <property type="match status" value="1"/>
</dbReference>
<dbReference type="Pfam" id="PF00104">
    <property type="entry name" value="Hormone_recep"/>
    <property type="match status" value="1"/>
</dbReference>
<dbReference type="OrthoDB" id="5837785at2759"/>
<name>A0A8J2WNC5_9CRUS</name>
<keyword evidence="5 16" id="KW-0863">Zinc-finger</keyword>
<dbReference type="InterPro" id="IPR000536">
    <property type="entry name" value="Nucl_hrmn_rcpt_lig-bd"/>
</dbReference>
<dbReference type="SMART" id="SM00430">
    <property type="entry name" value="HOLI"/>
    <property type="match status" value="1"/>
</dbReference>
<dbReference type="PRINTS" id="PR00047">
    <property type="entry name" value="STROIDFINGER"/>
</dbReference>
<evidence type="ECO:0000256" key="11">
    <source>
        <dbReference type="ARBA" id="ARBA00023242"/>
    </source>
</evidence>
<dbReference type="InterPro" id="IPR003069">
    <property type="entry name" value="Ecdystd_rcpt"/>
</dbReference>
<evidence type="ECO:0000256" key="4">
    <source>
        <dbReference type="ARBA" id="ARBA00022723"/>
    </source>
</evidence>
<dbReference type="SUPFAM" id="SSF57716">
    <property type="entry name" value="Glucocorticoid receptor-like (DNA-binding domain)"/>
    <property type="match status" value="1"/>
</dbReference>